<sequence>MAIISPNRVKGEFTIIKRVVLGLTSGFLLLAATLSVSADEPSSPTKEQLLEETLIVRYLPLLMQSVREPFYCERVLQIRQLNRSNREHEVTVGVVTFQGPHNPPHDLVEVTLTDVPGDEGVRVRRVERTANAPIERIRRHCSPEGVPALVSLEPNAAAGRLAVFFDHRQLADVRGH</sequence>
<comment type="caution">
    <text evidence="1">The sequence shown here is derived from an EMBL/GenBank/DDBJ whole genome shotgun (WGS) entry which is preliminary data.</text>
</comment>
<dbReference type="EMBL" id="WNZX01000033">
    <property type="protein sequence ID" value="MUG73817.1"/>
    <property type="molecule type" value="Genomic_DNA"/>
</dbReference>
<dbReference type="Proteomes" id="UP000450917">
    <property type="component" value="Unassembled WGS sequence"/>
</dbReference>
<evidence type="ECO:0000313" key="1">
    <source>
        <dbReference type="EMBL" id="MUG73817.1"/>
    </source>
</evidence>
<reference evidence="1 2" key="1">
    <citation type="submission" date="2019-11" db="EMBL/GenBank/DDBJ databases">
        <title>Draft genome sequences of five Paenibacillus species of dairy origin.</title>
        <authorList>
            <person name="Olajide A.M."/>
            <person name="Chen S."/>
            <person name="Lapointe G."/>
        </authorList>
    </citation>
    <scope>NUCLEOTIDE SEQUENCE [LARGE SCALE GENOMIC DNA]</scope>
    <source>
        <strain evidence="1 2">2CS3</strain>
    </source>
</reference>
<dbReference type="AlphaFoldDB" id="A0A7X2ZF87"/>
<organism evidence="1 2">
    <name type="scientific">Paenibacillus validus</name>
    <dbReference type="NCBI Taxonomy" id="44253"/>
    <lineage>
        <taxon>Bacteria</taxon>
        <taxon>Bacillati</taxon>
        <taxon>Bacillota</taxon>
        <taxon>Bacilli</taxon>
        <taxon>Bacillales</taxon>
        <taxon>Paenibacillaceae</taxon>
        <taxon>Paenibacillus</taxon>
    </lineage>
</organism>
<evidence type="ECO:0000313" key="2">
    <source>
        <dbReference type="Proteomes" id="UP000450917"/>
    </source>
</evidence>
<keyword evidence="2" id="KW-1185">Reference proteome</keyword>
<gene>
    <name evidence="1" type="ORF">GNP93_24730</name>
</gene>
<dbReference type="RefSeq" id="WP_127609532.1">
    <property type="nucleotide sequence ID" value="NZ_JARTHK010000132.1"/>
</dbReference>
<protein>
    <submittedName>
        <fullName evidence="1">DUF3888 domain-containing protein</fullName>
    </submittedName>
</protein>
<accession>A0A7X2ZF87</accession>
<dbReference type="Pfam" id="PF13027">
    <property type="entry name" value="DUF3888"/>
    <property type="match status" value="1"/>
</dbReference>
<proteinExistence type="predicted"/>
<dbReference type="InterPro" id="IPR024984">
    <property type="entry name" value="DUF3888"/>
</dbReference>
<name>A0A7X2ZF87_9BACL</name>